<dbReference type="RefSeq" id="WP_161050090.1">
    <property type="nucleotide sequence ID" value="NZ_WWCR01000009.1"/>
</dbReference>
<gene>
    <name evidence="2" type="ORF">GTP56_10775</name>
</gene>
<dbReference type="Proteomes" id="UP000469734">
    <property type="component" value="Unassembled WGS sequence"/>
</dbReference>
<dbReference type="EMBL" id="WWCR01000009">
    <property type="protein sequence ID" value="MYM72681.1"/>
    <property type="molecule type" value="Genomic_DNA"/>
</dbReference>
<comment type="caution">
    <text evidence="2">The sequence shown here is derived from an EMBL/GenBank/DDBJ whole genome shotgun (WGS) entry which is preliminary data.</text>
</comment>
<evidence type="ECO:0000256" key="1">
    <source>
        <dbReference type="SAM" id="SignalP"/>
    </source>
</evidence>
<dbReference type="AlphaFoldDB" id="A0A7X4KFQ7"/>
<protein>
    <recommendedName>
        <fullName evidence="4">DUF4440 domain-containing protein</fullName>
    </recommendedName>
</protein>
<evidence type="ECO:0008006" key="4">
    <source>
        <dbReference type="Google" id="ProtNLM"/>
    </source>
</evidence>
<evidence type="ECO:0000313" key="3">
    <source>
        <dbReference type="Proteomes" id="UP000469734"/>
    </source>
</evidence>
<keyword evidence="1" id="KW-0732">Signal</keyword>
<feature type="chain" id="PRO_5031157209" description="DUF4440 domain-containing protein" evidence="1">
    <location>
        <begin position="23"/>
        <end position="165"/>
    </location>
</feature>
<reference evidence="2 3" key="1">
    <citation type="submission" date="2019-12" db="EMBL/GenBank/DDBJ databases">
        <title>Novel species isolated from a subtropical stream in China.</title>
        <authorList>
            <person name="Lu H."/>
        </authorList>
    </citation>
    <scope>NUCLEOTIDE SEQUENCE [LARGE SCALE GENOMIC DNA]</scope>
    <source>
        <strain evidence="2 3">FT134W</strain>
    </source>
</reference>
<accession>A0A7X4KFQ7</accession>
<sequence length="165" mass="18375">MKQSSLLVLCGVALAASLPALAAQPCTPPDPAILQATWQGFRTAMLQGQPEQVARYYQFPVTLLPPMDGTAPLKISRAAFLKNYGELFQQNPAGEEVSMLTDMKKSTGKEYIRQMRFDDSKCAYVSSTRIEDYNFVYDKKTGWKIESLFYGSNDLELAKSSGLDR</sequence>
<evidence type="ECO:0000313" key="2">
    <source>
        <dbReference type="EMBL" id="MYM72681.1"/>
    </source>
</evidence>
<feature type="signal peptide" evidence="1">
    <location>
        <begin position="1"/>
        <end position="22"/>
    </location>
</feature>
<proteinExistence type="predicted"/>
<name>A0A7X4KFQ7_9BURK</name>
<organism evidence="2 3">
    <name type="scientific">Duganella margarita</name>
    <dbReference type="NCBI Taxonomy" id="2692170"/>
    <lineage>
        <taxon>Bacteria</taxon>
        <taxon>Pseudomonadati</taxon>
        <taxon>Pseudomonadota</taxon>
        <taxon>Betaproteobacteria</taxon>
        <taxon>Burkholderiales</taxon>
        <taxon>Oxalobacteraceae</taxon>
        <taxon>Telluria group</taxon>
        <taxon>Duganella</taxon>
    </lineage>
</organism>